<dbReference type="InterPro" id="IPR001509">
    <property type="entry name" value="Epimerase_deHydtase"/>
</dbReference>
<reference evidence="3 4" key="1">
    <citation type="journal article" date="2019" name="Genome Biol. Evol.">
        <title>Day and night: Metabolic profiles and evolutionary relationships of six axenic non-marine cyanobacteria.</title>
        <authorList>
            <person name="Will S.E."/>
            <person name="Henke P."/>
            <person name="Boedeker C."/>
            <person name="Huang S."/>
            <person name="Brinkmann H."/>
            <person name="Rohde M."/>
            <person name="Jarek M."/>
            <person name="Friedl T."/>
            <person name="Seufert S."/>
            <person name="Schumacher M."/>
            <person name="Overmann J."/>
            <person name="Neumann-Schaal M."/>
            <person name="Petersen J."/>
        </authorList>
    </citation>
    <scope>NUCLEOTIDE SEQUENCE [LARGE SCALE GENOMIC DNA]</scope>
    <source>
        <strain evidence="3 4">SAG 39.79</strain>
    </source>
</reference>
<protein>
    <submittedName>
        <fullName evidence="3">UDP-glucose 4-epimerase</fullName>
    </submittedName>
</protein>
<dbReference type="RefSeq" id="WP_015156562.1">
    <property type="nucleotide sequence ID" value="NZ_JAVKZF010000003.1"/>
</dbReference>
<proteinExistence type="inferred from homology"/>
<evidence type="ECO:0000256" key="1">
    <source>
        <dbReference type="ARBA" id="ARBA00007637"/>
    </source>
</evidence>
<dbReference type="PANTHER" id="PTHR43000">
    <property type="entry name" value="DTDP-D-GLUCOSE 4,6-DEHYDRATASE-RELATED"/>
    <property type="match status" value="1"/>
</dbReference>
<dbReference type="Pfam" id="PF01370">
    <property type="entry name" value="Epimerase"/>
    <property type="match status" value="1"/>
</dbReference>
<accession>A0AB37UPR6</accession>
<evidence type="ECO:0000313" key="3">
    <source>
        <dbReference type="EMBL" id="RUT13380.1"/>
    </source>
</evidence>
<dbReference type="InterPro" id="IPR036291">
    <property type="entry name" value="NAD(P)-bd_dom_sf"/>
</dbReference>
<dbReference type="Gene3D" id="3.40.50.720">
    <property type="entry name" value="NAD(P)-binding Rossmann-like Domain"/>
    <property type="match status" value="1"/>
</dbReference>
<dbReference type="Proteomes" id="UP000282574">
    <property type="component" value="Unassembled WGS sequence"/>
</dbReference>
<dbReference type="AlphaFoldDB" id="A0AB37UPR6"/>
<name>A0AB37UPR6_9CYAN</name>
<organism evidence="3 4">
    <name type="scientific">Chroococcidiopsis cubana SAG 39.79</name>
    <dbReference type="NCBI Taxonomy" id="388085"/>
    <lineage>
        <taxon>Bacteria</taxon>
        <taxon>Bacillati</taxon>
        <taxon>Cyanobacteriota</taxon>
        <taxon>Cyanophyceae</taxon>
        <taxon>Chroococcidiopsidales</taxon>
        <taxon>Chroococcidiopsidaceae</taxon>
        <taxon>Chroococcidiopsis</taxon>
    </lineage>
</organism>
<keyword evidence="4" id="KW-1185">Reference proteome</keyword>
<dbReference type="EMBL" id="RSCK01000007">
    <property type="protein sequence ID" value="RUT13380.1"/>
    <property type="molecule type" value="Genomic_DNA"/>
</dbReference>
<evidence type="ECO:0000313" key="4">
    <source>
        <dbReference type="Proteomes" id="UP000282574"/>
    </source>
</evidence>
<gene>
    <name evidence="3" type="ORF">DSM107010_13350</name>
</gene>
<feature type="domain" description="NAD-dependent epimerase/dehydratase" evidence="2">
    <location>
        <begin position="8"/>
        <end position="237"/>
    </location>
</feature>
<sequence>MVTQSRSVLVTGAAGFIGRYVSRYFLRQGWTVIGIDTSSVKHASLLNLSAYYQIHLPDMALGDLLQKHSPQVCIHCAGSASVNLSVTDPAKDFYANTGVTFELLNTLRLNAPDCRFIFLSSAAVYGNPQSLPVSESHSPLPVSPYGFHKWQCEQLCLEFTNVYGLPTASARIFSAYGPGLRRQVVWDIFQKIITQRSPTLQGTGRESRDFIHAIDIAAALFVIATTGSMQGEVYNIGSGREVTIAELVSLVLDTLCYDCNPEFDGVVPTGVPLYWKADTTKLSTLGFDPTVSLEQGISSFASWCRAELVGV</sequence>
<comment type="caution">
    <text evidence="3">The sequence shown here is derived from an EMBL/GenBank/DDBJ whole genome shotgun (WGS) entry which is preliminary data.</text>
</comment>
<dbReference type="SUPFAM" id="SSF51735">
    <property type="entry name" value="NAD(P)-binding Rossmann-fold domains"/>
    <property type="match status" value="1"/>
</dbReference>
<comment type="similarity">
    <text evidence="1">Belongs to the NAD(P)-dependent epimerase/dehydratase family.</text>
</comment>
<evidence type="ECO:0000259" key="2">
    <source>
        <dbReference type="Pfam" id="PF01370"/>
    </source>
</evidence>